<dbReference type="RefSeq" id="WP_108603921.1">
    <property type="nucleotide sequence ID" value="NZ_CP026604.1"/>
</dbReference>
<feature type="compositionally biased region" description="Basic and acidic residues" evidence="1">
    <location>
        <begin position="230"/>
        <end position="243"/>
    </location>
</feature>
<sequence>MFSFCLDRNVKSVIKLISEYRLTLNRATRFFSVRFFSLLCLMSVAGCSQIPDNLTVPEGTQLTSYQSVLQNLEKKQPADTLVRWGGTIVRVDNLQTKSRIELVNFDLMSSTRPKVSDNSDGRFRIYVNGFLDPEIYQQGRSLSVLGTLTKSELGQVGEHELLFPVVNAQAIHLWKEQMSDDELIRMQHDLWRHHPSYYHQRLGLRYYYLNDTNQKKRSNKQRQKKANKGAKYEIHTTDSKKVN</sequence>
<evidence type="ECO:0008006" key="4">
    <source>
        <dbReference type="Google" id="ProtNLM"/>
    </source>
</evidence>
<proteinExistence type="predicted"/>
<reference evidence="2 3" key="1">
    <citation type="submission" date="2018-01" db="EMBL/GenBank/DDBJ databases">
        <title>Genome sequence of a Cantenovulum-like bacteria.</title>
        <authorList>
            <person name="Tan W.R."/>
            <person name="Lau N.-S."/>
            <person name="Go F."/>
            <person name="Amirul A.-A.A."/>
        </authorList>
    </citation>
    <scope>NUCLEOTIDE SEQUENCE [LARGE SCALE GENOMIC DNA]</scope>
    <source>
        <strain evidence="2 3">CCB-QB4</strain>
    </source>
</reference>
<dbReference type="GO" id="GO:0019867">
    <property type="term" value="C:outer membrane"/>
    <property type="evidence" value="ECO:0007669"/>
    <property type="project" value="InterPro"/>
</dbReference>
<dbReference type="PANTHER" id="PTHR37530">
    <property type="entry name" value="OUTER MEMBRANE PROTEIN SLP"/>
    <property type="match status" value="1"/>
</dbReference>
<dbReference type="EMBL" id="CP026604">
    <property type="protein sequence ID" value="AWB67855.1"/>
    <property type="molecule type" value="Genomic_DNA"/>
</dbReference>
<evidence type="ECO:0000256" key="1">
    <source>
        <dbReference type="SAM" id="MobiDB-lite"/>
    </source>
</evidence>
<evidence type="ECO:0000313" key="2">
    <source>
        <dbReference type="EMBL" id="AWB67855.1"/>
    </source>
</evidence>
<protein>
    <recommendedName>
        <fullName evidence="4">Outer membrane lipoprotein</fullName>
    </recommendedName>
</protein>
<feature type="compositionally biased region" description="Basic residues" evidence="1">
    <location>
        <begin position="215"/>
        <end position="228"/>
    </location>
</feature>
<dbReference type="KEGG" id="cate:C2869_16105"/>
<dbReference type="Pfam" id="PF03843">
    <property type="entry name" value="Slp"/>
    <property type="match status" value="1"/>
</dbReference>
<organism evidence="2 3">
    <name type="scientific">Saccharobesus litoralis</name>
    <dbReference type="NCBI Taxonomy" id="2172099"/>
    <lineage>
        <taxon>Bacteria</taxon>
        <taxon>Pseudomonadati</taxon>
        <taxon>Pseudomonadota</taxon>
        <taxon>Gammaproteobacteria</taxon>
        <taxon>Alteromonadales</taxon>
        <taxon>Alteromonadaceae</taxon>
        <taxon>Saccharobesus</taxon>
    </lineage>
</organism>
<dbReference type="InterPro" id="IPR004658">
    <property type="entry name" value="OMP_Slp"/>
</dbReference>
<dbReference type="NCBIfam" id="TIGR00752">
    <property type="entry name" value="slp"/>
    <property type="match status" value="1"/>
</dbReference>
<gene>
    <name evidence="2" type="ORF">C2869_16105</name>
</gene>
<keyword evidence="3" id="KW-1185">Reference proteome</keyword>
<dbReference type="Proteomes" id="UP000244441">
    <property type="component" value="Chromosome"/>
</dbReference>
<accession>A0A2S0VUH4</accession>
<dbReference type="AlphaFoldDB" id="A0A2S0VUH4"/>
<evidence type="ECO:0000313" key="3">
    <source>
        <dbReference type="Proteomes" id="UP000244441"/>
    </source>
</evidence>
<feature type="region of interest" description="Disordered" evidence="1">
    <location>
        <begin position="214"/>
        <end position="243"/>
    </location>
</feature>
<name>A0A2S0VUH4_9ALTE</name>
<dbReference type="PANTHER" id="PTHR37530:SF1">
    <property type="entry name" value="OUTER MEMBRANE PROTEIN SLP"/>
    <property type="match status" value="1"/>
</dbReference>